<comment type="caution">
    <text evidence="1">The sequence shown here is derived from an EMBL/GenBank/DDBJ whole genome shotgun (WGS) entry which is preliminary data.</text>
</comment>
<accession>A0A0F9UUE9</accession>
<name>A0A0F9UUE9_9ZZZZ</name>
<proteinExistence type="predicted"/>
<dbReference type="AlphaFoldDB" id="A0A0F9UUE9"/>
<gene>
    <name evidence="1" type="ORF">LCGC14_0163590</name>
</gene>
<reference evidence="1" key="1">
    <citation type="journal article" date="2015" name="Nature">
        <title>Complex archaea that bridge the gap between prokaryotes and eukaryotes.</title>
        <authorList>
            <person name="Spang A."/>
            <person name="Saw J.H."/>
            <person name="Jorgensen S.L."/>
            <person name="Zaremba-Niedzwiedzka K."/>
            <person name="Martijn J."/>
            <person name="Lind A.E."/>
            <person name="van Eijk R."/>
            <person name="Schleper C."/>
            <person name="Guy L."/>
            <person name="Ettema T.J."/>
        </authorList>
    </citation>
    <scope>NUCLEOTIDE SEQUENCE</scope>
</reference>
<dbReference type="EMBL" id="LAZR01000062">
    <property type="protein sequence ID" value="KKN96715.1"/>
    <property type="molecule type" value="Genomic_DNA"/>
</dbReference>
<sequence>MLPISLHLVLGFLAFLTTRLPAALLRRTRMSDLCPGHLSSPMFGREEPGKTNEYPNPPVLVAHVGLFSRPGSMRLYPECG</sequence>
<protein>
    <submittedName>
        <fullName evidence="1">Uncharacterized protein</fullName>
    </submittedName>
</protein>
<evidence type="ECO:0000313" key="1">
    <source>
        <dbReference type="EMBL" id="KKN96715.1"/>
    </source>
</evidence>
<organism evidence="1">
    <name type="scientific">marine sediment metagenome</name>
    <dbReference type="NCBI Taxonomy" id="412755"/>
    <lineage>
        <taxon>unclassified sequences</taxon>
        <taxon>metagenomes</taxon>
        <taxon>ecological metagenomes</taxon>
    </lineage>
</organism>